<dbReference type="PRINTS" id="PR01790">
    <property type="entry name" value="SMP30FAMILY"/>
</dbReference>
<protein>
    <submittedName>
        <fullName evidence="5">Regucalcin</fullName>
    </submittedName>
</protein>
<evidence type="ECO:0000256" key="2">
    <source>
        <dbReference type="PIRSR" id="PIRSR605511-1"/>
    </source>
</evidence>
<dbReference type="OrthoDB" id="423498at2759"/>
<dbReference type="PANTHER" id="PTHR10907:SF66">
    <property type="entry name" value="MIP34848P1-RELATED"/>
    <property type="match status" value="1"/>
</dbReference>
<dbReference type="GO" id="GO:0005509">
    <property type="term" value="F:calcium ion binding"/>
    <property type="evidence" value="ECO:0007669"/>
    <property type="project" value="TreeGrafter"/>
</dbReference>
<comment type="cofactor">
    <cofactor evidence="3">
        <name>Zn(2+)</name>
        <dbReference type="ChEBI" id="CHEBI:29105"/>
    </cofactor>
    <text evidence="3">Binds 1 divalent metal cation per subunit.</text>
</comment>
<dbReference type="InterPro" id="IPR005511">
    <property type="entry name" value="SMP-30"/>
</dbReference>
<feature type="binding site" evidence="3">
    <location>
        <position position="92"/>
    </location>
    <ligand>
        <name>a divalent metal cation</name>
        <dbReference type="ChEBI" id="CHEBI:60240"/>
    </ligand>
</feature>
<gene>
    <name evidence="5" type="primary">RGN</name>
</gene>
<dbReference type="InterPro" id="IPR013658">
    <property type="entry name" value="SGL"/>
</dbReference>
<dbReference type="InterPro" id="IPR011042">
    <property type="entry name" value="6-blade_b-propeller_TolB-like"/>
</dbReference>
<organism evidence="5">
    <name type="scientific">Anoplophora glabripennis</name>
    <name type="common">Asian longhorn beetle</name>
    <name type="synonym">Anoplophora nobilis</name>
    <dbReference type="NCBI Taxonomy" id="217634"/>
    <lineage>
        <taxon>Eukaryota</taxon>
        <taxon>Metazoa</taxon>
        <taxon>Ecdysozoa</taxon>
        <taxon>Arthropoda</taxon>
        <taxon>Hexapoda</taxon>
        <taxon>Insecta</taxon>
        <taxon>Pterygota</taxon>
        <taxon>Neoptera</taxon>
        <taxon>Endopterygota</taxon>
        <taxon>Coleoptera</taxon>
        <taxon>Polyphaga</taxon>
        <taxon>Cucujiformia</taxon>
        <taxon>Chrysomeloidea</taxon>
        <taxon>Cerambycidae</taxon>
        <taxon>Lamiinae</taxon>
        <taxon>Lamiini</taxon>
        <taxon>Anoplophora</taxon>
    </lineage>
</organism>
<dbReference type="Pfam" id="PF08450">
    <property type="entry name" value="SGL"/>
    <property type="match status" value="1"/>
</dbReference>
<dbReference type="GO" id="GO:0019853">
    <property type="term" value="P:L-ascorbic acid biosynthetic process"/>
    <property type="evidence" value="ECO:0007669"/>
    <property type="project" value="TreeGrafter"/>
</dbReference>
<dbReference type="EMBL" id="GALX01004708">
    <property type="protein sequence ID" value="JAB63758.1"/>
    <property type="molecule type" value="Transcribed_RNA"/>
</dbReference>
<dbReference type="SUPFAM" id="SSF63829">
    <property type="entry name" value="Calcium-dependent phosphotriesterase"/>
    <property type="match status" value="1"/>
</dbReference>
<sequence>MGVAPPDDDIPDGKGNFYSLKNGKVTKHLTKIGISNGIAIDVAANKFYYADSYRGTLDQYDFDIKEGTITNKKTIYTLFEKLDPEAELIVLDGMTIDSDGNLLGLGCFQSKSYDKGQS</sequence>
<dbReference type="AlphaFoldDB" id="V5GU41"/>
<dbReference type="GO" id="GO:0004341">
    <property type="term" value="F:gluconolactonase activity"/>
    <property type="evidence" value="ECO:0007669"/>
    <property type="project" value="TreeGrafter"/>
</dbReference>
<feature type="active site" description="Proton donor/acceptor" evidence="2">
    <location>
        <position position="92"/>
    </location>
</feature>
<reference evidence="5" key="1">
    <citation type="submission" date="2013-07" db="EMBL/GenBank/DDBJ databases">
        <title>Midgut Transcriptome Profiling of Anoplphora glabripennis, a Lignocellulose Degrading, Wood-Boring Cerambycid.</title>
        <authorList>
            <person name="Scully E.D."/>
            <person name="Hoover K."/>
            <person name="Carlson J.E."/>
            <person name="Tien M."/>
            <person name="Geib S.M."/>
        </authorList>
    </citation>
    <scope>NUCLEOTIDE SEQUENCE</scope>
</reference>
<feature type="binding site" evidence="3">
    <location>
        <position position="36"/>
    </location>
    <ligand>
        <name>a divalent metal cation</name>
        <dbReference type="ChEBI" id="CHEBI:60240"/>
    </ligand>
</feature>
<proteinExistence type="inferred from homology"/>
<keyword evidence="3" id="KW-0862">Zinc</keyword>
<evidence type="ECO:0000313" key="5">
    <source>
        <dbReference type="EMBL" id="JAB63758.1"/>
    </source>
</evidence>
<keyword evidence="3" id="KW-0479">Metal-binding</keyword>
<name>V5GU41_ANOGL</name>
<evidence type="ECO:0000256" key="3">
    <source>
        <dbReference type="PIRSR" id="PIRSR605511-2"/>
    </source>
</evidence>
<comment type="similarity">
    <text evidence="1">Belongs to the SMP-30/CGR1 family.</text>
</comment>
<evidence type="ECO:0000259" key="4">
    <source>
        <dbReference type="Pfam" id="PF08450"/>
    </source>
</evidence>
<evidence type="ECO:0000256" key="1">
    <source>
        <dbReference type="ARBA" id="ARBA00008853"/>
    </source>
</evidence>
<dbReference type="PANTHER" id="PTHR10907">
    <property type="entry name" value="REGUCALCIN"/>
    <property type="match status" value="1"/>
</dbReference>
<dbReference type="Gene3D" id="2.120.10.30">
    <property type="entry name" value="TolB, C-terminal domain"/>
    <property type="match status" value="1"/>
</dbReference>
<feature type="domain" description="SMP-30/Gluconolactonase/LRE-like region" evidence="4">
    <location>
        <begin position="8"/>
        <end position="102"/>
    </location>
</feature>
<accession>V5GU41</accession>